<accession>A0A1F4S5P6</accession>
<protein>
    <recommendedName>
        <fullName evidence="11">AI-2E family transporter</fullName>
    </recommendedName>
</protein>
<comment type="subcellular location">
    <subcellularLocation>
        <location evidence="1">Cell membrane</location>
        <topology evidence="1">Multi-pass membrane protein</topology>
    </subcellularLocation>
</comment>
<evidence type="ECO:0000256" key="8">
    <source>
        <dbReference type="SAM" id="Phobius"/>
    </source>
</evidence>
<evidence type="ECO:0000313" key="9">
    <source>
        <dbReference type="EMBL" id="OGC15730.1"/>
    </source>
</evidence>
<evidence type="ECO:0000313" key="10">
    <source>
        <dbReference type="Proteomes" id="UP000177905"/>
    </source>
</evidence>
<feature type="transmembrane region" description="Helical" evidence="8">
    <location>
        <begin position="238"/>
        <end position="259"/>
    </location>
</feature>
<evidence type="ECO:0000256" key="3">
    <source>
        <dbReference type="ARBA" id="ARBA00022448"/>
    </source>
</evidence>
<sequence length="345" mass="38645">MNEKINDNKKLLWRFVIVLLILAILYYVSDVLVPVIISFILFYILNPIVTLLSCKRPKGLNLPVQISILIAFALIFSVFYLFFRFIIPPLANEFRLFGQNIPKYISEIKQLVNNLRMWYAGQSIPQSLENAIIQSFNNLVSTAVSLAEQIIKSILSVSSRFIQLIIIPILTYYLLKDKDSIKKGVISLLPFKNHNKVEKGVKEVNDVLNNYIKGVTMLCFFIGTTSTIGLFLLGVKYYIILGIIAGITEAIPFIGPWIGGVPAVTIAFLTSPILALKVFLFYMGLQLLENSILVPKILGVKLNLHPIAIIIAMLVLGKLIGAFGLFFAAPILAILRIIYLEIQEG</sequence>
<keyword evidence="4" id="KW-1003">Cell membrane</keyword>
<feature type="transmembrane region" description="Helical" evidence="8">
    <location>
        <begin position="154"/>
        <end position="175"/>
    </location>
</feature>
<evidence type="ECO:0000256" key="7">
    <source>
        <dbReference type="ARBA" id="ARBA00023136"/>
    </source>
</evidence>
<evidence type="ECO:0000256" key="5">
    <source>
        <dbReference type="ARBA" id="ARBA00022692"/>
    </source>
</evidence>
<evidence type="ECO:0008006" key="11">
    <source>
        <dbReference type="Google" id="ProtNLM"/>
    </source>
</evidence>
<feature type="transmembrane region" description="Helical" evidence="8">
    <location>
        <begin position="266"/>
        <end position="287"/>
    </location>
</feature>
<keyword evidence="5 8" id="KW-0812">Transmembrane</keyword>
<evidence type="ECO:0000256" key="4">
    <source>
        <dbReference type="ARBA" id="ARBA00022475"/>
    </source>
</evidence>
<dbReference type="PANTHER" id="PTHR21716">
    <property type="entry name" value="TRANSMEMBRANE PROTEIN"/>
    <property type="match status" value="1"/>
</dbReference>
<feature type="transmembrane region" description="Helical" evidence="8">
    <location>
        <begin position="211"/>
        <end position="232"/>
    </location>
</feature>
<dbReference type="EMBL" id="MEUA01000017">
    <property type="protein sequence ID" value="OGC15730.1"/>
    <property type="molecule type" value="Genomic_DNA"/>
</dbReference>
<evidence type="ECO:0000256" key="1">
    <source>
        <dbReference type="ARBA" id="ARBA00004651"/>
    </source>
</evidence>
<comment type="similarity">
    <text evidence="2">Belongs to the autoinducer-2 exporter (AI-2E) (TC 2.A.86) family.</text>
</comment>
<feature type="transmembrane region" description="Helical" evidence="8">
    <location>
        <begin position="35"/>
        <end position="54"/>
    </location>
</feature>
<evidence type="ECO:0000256" key="2">
    <source>
        <dbReference type="ARBA" id="ARBA00009773"/>
    </source>
</evidence>
<dbReference type="Proteomes" id="UP000177905">
    <property type="component" value="Unassembled WGS sequence"/>
</dbReference>
<dbReference type="InterPro" id="IPR002549">
    <property type="entry name" value="AI-2E-like"/>
</dbReference>
<gene>
    <name evidence="9" type="ORF">A2290_05260</name>
</gene>
<feature type="transmembrane region" description="Helical" evidence="8">
    <location>
        <begin position="12"/>
        <end position="29"/>
    </location>
</feature>
<keyword evidence="3" id="KW-0813">Transport</keyword>
<reference evidence="9 10" key="1">
    <citation type="journal article" date="2016" name="Nat. Commun.">
        <title>Thousands of microbial genomes shed light on interconnected biogeochemical processes in an aquifer system.</title>
        <authorList>
            <person name="Anantharaman K."/>
            <person name="Brown C.T."/>
            <person name="Hug L.A."/>
            <person name="Sharon I."/>
            <person name="Castelle C.J."/>
            <person name="Probst A.J."/>
            <person name="Thomas B.C."/>
            <person name="Singh A."/>
            <person name="Wilkins M.J."/>
            <person name="Karaoz U."/>
            <person name="Brodie E.L."/>
            <person name="Williams K.H."/>
            <person name="Hubbard S.S."/>
            <person name="Banfield J.F."/>
        </authorList>
    </citation>
    <scope>NUCLEOTIDE SEQUENCE [LARGE SCALE GENOMIC DNA]</scope>
</reference>
<dbReference type="AlphaFoldDB" id="A0A1F4S5P6"/>
<name>A0A1F4S5P6_UNCSA</name>
<feature type="transmembrane region" description="Helical" evidence="8">
    <location>
        <begin position="66"/>
        <end position="87"/>
    </location>
</feature>
<evidence type="ECO:0000256" key="6">
    <source>
        <dbReference type="ARBA" id="ARBA00022989"/>
    </source>
</evidence>
<dbReference type="PANTHER" id="PTHR21716:SF53">
    <property type="entry name" value="PERMEASE PERM-RELATED"/>
    <property type="match status" value="1"/>
</dbReference>
<keyword evidence="6 8" id="KW-1133">Transmembrane helix</keyword>
<dbReference type="Pfam" id="PF01594">
    <property type="entry name" value="AI-2E_transport"/>
    <property type="match status" value="1"/>
</dbReference>
<proteinExistence type="inferred from homology"/>
<dbReference type="GO" id="GO:0005886">
    <property type="term" value="C:plasma membrane"/>
    <property type="evidence" value="ECO:0007669"/>
    <property type="project" value="UniProtKB-SubCell"/>
</dbReference>
<organism evidence="9 10">
    <name type="scientific">candidate division WOR-1 bacterium RIFOXYB2_FULL_36_35</name>
    <dbReference type="NCBI Taxonomy" id="1802578"/>
    <lineage>
        <taxon>Bacteria</taxon>
        <taxon>Bacillati</taxon>
        <taxon>Saganbacteria</taxon>
    </lineage>
</organism>
<comment type="caution">
    <text evidence="9">The sequence shown here is derived from an EMBL/GenBank/DDBJ whole genome shotgun (WGS) entry which is preliminary data.</text>
</comment>
<feature type="transmembrane region" description="Helical" evidence="8">
    <location>
        <begin position="307"/>
        <end position="335"/>
    </location>
</feature>
<keyword evidence="7 8" id="KW-0472">Membrane</keyword>
<dbReference type="GO" id="GO:0055085">
    <property type="term" value="P:transmembrane transport"/>
    <property type="evidence" value="ECO:0007669"/>
    <property type="project" value="TreeGrafter"/>
</dbReference>